<evidence type="ECO:0000313" key="3">
    <source>
        <dbReference type="EMBL" id="QKQ28978.1"/>
    </source>
</evidence>
<dbReference type="RefSeq" id="WP_002447977.1">
    <property type="nucleotide sequence ID" value="NZ_CAXOOJ010000004.1"/>
</dbReference>
<evidence type="ECO:0000259" key="2">
    <source>
        <dbReference type="Pfam" id="PF11181"/>
    </source>
</evidence>
<proteinExistence type="inferred from homology"/>
<evidence type="ECO:0000256" key="1">
    <source>
        <dbReference type="ARBA" id="ARBA00008128"/>
    </source>
</evidence>
<protein>
    <recommendedName>
        <fullName evidence="2">General stress protein 17M-like domain-containing protein</fullName>
    </recommendedName>
</protein>
<dbReference type="AlphaFoldDB" id="A0A657M164"/>
<sequence>MPDITVLDNENQIYNVIEKKKAEGYSENEIFVISESKLHLDDLHNSQVTLIATSGSFSDRMSRLLTGEDGEEAVLNNFKLSDNQAEQYKKDVLDGKFLVITRKDASSHNEVEKNNAAYEEVDITHYANESDGPKS</sequence>
<feature type="domain" description="General stress protein 17M-like" evidence="2">
    <location>
        <begin position="4"/>
        <end position="95"/>
    </location>
</feature>
<comment type="similarity">
    <text evidence="1">Belongs to the UPF0355 family.</text>
</comment>
<dbReference type="KEGG" id="shom:EGX58_04155"/>
<gene>
    <name evidence="3" type="ORF">FOB69_05930</name>
</gene>
<dbReference type="EMBL" id="CP054550">
    <property type="protein sequence ID" value="QKQ28978.1"/>
    <property type="molecule type" value="Genomic_DNA"/>
</dbReference>
<dbReference type="GeneID" id="58106033"/>
<name>A0A657M164_STAHO</name>
<dbReference type="InterPro" id="IPR025889">
    <property type="entry name" value="GSP17M-like_dom"/>
</dbReference>
<evidence type="ECO:0000313" key="4">
    <source>
        <dbReference type="Proteomes" id="UP000509636"/>
    </source>
</evidence>
<dbReference type="Pfam" id="PF11181">
    <property type="entry name" value="YflT"/>
    <property type="match status" value="1"/>
</dbReference>
<reference evidence="3 4" key="1">
    <citation type="submission" date="2019-09" db="EMBL/GenBank/DDBJ databases">
        <title>FDA dAtabase for Regulatory Grade micrObial Sequences (FDA-ARGOS): Supporting development and validation of Infectious Disease Dx tests.</title>
        <authorList>
            <person name="Sciortino C."/>
            <person name="Tallon L."/>
            <person name="Sadzewicz L."/>
            <person name="Vavikolanu K."/>
            <person name="Mehta A."/>
            <person name="Aluvathingal J."/>
            <person name="Nadendla S."/>
            <person name="Nandy P."/>
            <person name="Geyer C."/>
            <person name="Yan Y."/>
            <person name="Sichtig H."/>
        </authorList>
    </citation>
    <scope>NUCLEOTIDE SEQUENCE [LARGE SCALE GENOMIC DNA]</scope>
    <source>
        <strain evidence="3 4">FDAARGOS_661</strain>
    </source>
</reference>
<accession>A0A657M164</accession>
<dbReference type="Proteomes" id="UP000509636">
    <property type="component" value="Chromosome"/>
</dbReference>
<organism evidence="3 4">
    <name type="scientific">Staphylococcus hominis</name>
    <dbReference type="NCBI Taxonomy" id="1290"/>
    <lineage>
        <taxon>Bacteria</taxon>
        <taxon>Bacillati</taxon>
        <taxon>Bacillota</taxon>
        <taxon>Bacilli</taxon>
        <taxon>Bacillales</taxon>
        <taxon>Staphylococcaceae</taxon>
        <taxon>Staphylococcus</taxon>
    </lineage>
</organism>